<dbReference type="AlphaFoldDB" id="A0A934N0R4"/>
<comment type="caution">
    <text evidence="2">The sequence shown here is derived from an EMBL/GenBank/DDBJ whole genome shotgun (WGS) entry which is preliminary data.</text>
</comment>
<gene>
    <name evidence="2" type="ORF">JF886_14995</name>
</gene>
<evidence type="ECO:0000256" key="1">
    <source>
        <dbReference type="SAM" id="Phobius"/>
    </source>
</evidence>
<evidence type="ECO:0000313" key="2">
    <source>
        <dbReference type="EMBL" id="MBJ7596135.1"/>
    </source>
</evidence>
<name>A0A934N0R4_9BACT</name>
<keyword evidence="1" id="KW-1133">Transmembrane helix</keyword>
<protein>
    <recommendedName>
        <fullName evidence="4">Transposase</fullName>
    </recommendedName>
</protein>
<organism evidence="2 3">
    <name type="scientific">Candidatus Aeolococcus gillhamiae</name>
    <dbReference type="NCBI Taxonomy" id="3127015"/>
    <lineage>
        <taxon>Bacteria</taxon>
        <taxon>Bacillati</taxon>
        <taxon>Candidatus Dormiibacterota</taxon>
        <taxon>Candidatus Dormibacteria</taxon>
        <taxon>Candidatus Aeolococcales</taxon>
        <taxon>Candidatus Aeolococcaceae</taxon>
        <taxon>Candidatus Aeolococcus</taxon>
    </lineage>
</organism>
<reference evidence="2 3" key="1">
    <citation type="submission" date="2020-10" db="EMBL/GenBank/DDBJ databases">
        <title>Ca. Dormibacterota MAGs.</title>
        <authorList>
            <person name="Montgomery K."/>
        </authorList>
    </citation>
    <scope>NUCLEOTIDE SEQUENCE [LARGE SCALE GENOMIC DNA]</scope>
    <source>
        <strain evidence="2">SC8812_S17_18</strain>
    </source>
</reference>
<dbReference type="Proteomes" id="UP000606991">
    <property type="component" value="Unassembled WGS sequence"/>
</dbReference>
<feature type="transmembrane region" description="Helical" evidence="1">
    <location>
        <begin position="31"/>
        <end position="51"/>
    </location>
</feature>
<evidence type="ECO:0000313" key="3">
    <source>
        <dbReference type="Proteomes" id="UP000606991"/>
    </source>
</evidence>
<keyword evidence="1" id="KW-0812">Transmembrane</keyword>
<proteinExistence type="predicted"/>
<sequence>MRLQRSPARKLEGLNSKIRLINHRGYGHHSAAALIAMIYLCCGGISIALPFK</sequence>
<keyword evidence="1" id="KW-0472">Membrane</keyword>
<dbReference type="EMBL" id="JAEKNS010000148">
    <property type="protein sequence ID" value="MBJ7596135.1"/>
    <property type="molecule type" value="Genomic_DNA"/>
</dbReference>
<accession>A0A934N0R4</accession>
<evidence type="ECO:0008006" key="4">
    <source>
        <dbReference type="Google" id="ProtNLM"/>
    </source>
</evidence>
<dbReference type="RefSeq" id="WP_337313891.1">
    <property type="nucleotide sequence ID" value="NZ_JAEKNS010000148.1"/>
</dbReference>